<accession>A0A0D3A9F9</accession>
<evidence type="ECO:0000313" key="1">
    <source>
        <dbReference type="EnsemblPlants" id="Bo1g078890.1"/>
    </source>
</evidence>
<keyword evidence="2" id="KW-1185">Reference proteome</keyword>
<name>A0A0D3A9F9_BRAOL</name>
<reference evidence="1 2" key="1">
    <citation type="journal article" date="2014" name="Genome Biol.">
        <title>Transcriptome and methylome profiling reveals relics of genome dominance in the mesopolyploid Brassica oleracea.</title>
        <authorList>
            <person name="Parkin I.A."/>
            <person name="Koh C."/>
            <person name="Tang H."/>
            <person name="Robinson S.J."/>
            <person name="Kagale S."/>
            <person name="Clarke W.E."/>
            <person name="Town C.D."/>
            <person name="Nixon J."/>
            <person name="Krishnakumar V."/>
            <person name="Bidwell S.L."/>
            <person name="Denoeud F."/>
            <person name="Belcram H."/>
            <person name="Links M.G."/>
            <person name="Just J."/>
            <person name="Clarke C."/>
            <person name="Bender T."/>
            <person name="Huebert T."/>
            <person name="Mason A.S."/>
            <person name="Pires J.C."/>
            <person name="Barker G."/>
            <person name="Moore J."/>
            <person name="Walley P.G."/>
            <person name="Manoli S."/>
            <person name="Batley J."/>
            <person name="Edwards D."/>
            <person name="Nelson M.N."/>
            <person name="Wang X."/>
            <person name="Paterson A.H."/>
            <person name="King G."/>
            <person name="Bancroft I."/>
            <person name="Chalhoub B."/>
            <person name="Sharpe A.G."/>
        </authorList>
    </citation>
    <scope>NUCLEOTIDE SEQUENCE</scope>
    <source>
        <strain evidence="1 2">cv. TO1000</strain>
    </source>
</reference>
<dbReference type="HOGENOM" id="CLU_2389236_0_0_1"/>
<sequence>MGSGAVVCLLWRAGRDKGSSLLCMYIYLHTLVTSCRQSVWFRPGPGLAKYAAKYALGFLRPSYFYPIASGPADLHLLHMTGAQRPETQQDSEDC</sequence>
<dbReference type="EnsemblPlants" id="Bo1g078890.1">
    <property type="protein sequence ID" value="Bo1g078890.1"/>
    <property type="gene ID" value="Bo1g078890"/>
</dbReference>
<protein>
    <submittedName>
        <fullName evidence="1">Uncharacterized protein</fullName>
    </submittedName>
</protein>
<dbReference type="Proteomes" id="UP000032141">
    <property type="component" value="Chromosome C1"/>
</dbReference>
<evidence type="ECO:0000313" key="2">
    <source>
        <dbReference type="Proteomes" id="UP000032141"/>
    </source>
</evidence>
<dbReference type="AlphaFoldDB" id="A0A0D3A9F9"/>
<organism evidence="1 2">
    <name type="scientific">Brassica oleracea var. oleracea</name>
    <dbReference type="NCBI Taxonomy" id="109376"/>
    <lineage>
        <taxon>Eukaryota</taxon>
        <taxon>Viridiplantae</taxon>
        <taxon>Streptophyta</taxon>
        <taxon>Embryophyta</taxon>
        <taxon>Tracheophyta</taxon>
        <taxon>Spermatophyta</taxon>
        <taxon>Magnoliopsida</taxon>
        <taxon>eudicotyledons</taxon>
        <taxon>Gunneridae</taxon>
        <taxon>Pentapetalae</taxon>
        <taxon>rosids</taxon>
        <taxon>malvids</taxon>
        <taxon>Brassicales</taxon>
        <taxon>Brassicaceae</taxon>
        <taxon>Brassiceae</taxon>
        <taxon>Brassica</taxon>
    </lineage>
</organism>
<reference evidence="1" key="2">
    <citation type="submission" date="2015-03" db="UniProtKB">
        <authorList>
            <consortium name="EnsemblPlants"/>
        </authorList>
    </citation>
    <scope>IDENTIFICATION</scope>
</reference>
<dbReference type="OMA" id="WRAGRDK"/>
<proteinExistence type="predicted"/>
<dbReference type="Gramene" id="Bo1g078890.1">
    <property type="protein sequence ID" value="Bo1g078890.1"/>
    <property type="gene ID" value="Bo1g078890"/>
</dbReference>